<proteinExistence type="inferred from homology"/>
<feature type="domain" description="Aminoglycoside phosphotransferase" evidence="2">
    <location>
        <begin position="75"/>
        <end position="299"/>
    </location>
</feature>
<dbReference type="EMBL" id="ADVG01000004">
    <property type="protein sequence ID" value="EFH81912.1"/>
    <property type="molecule type" value="Genomic_DNA"/>
</dbReference>
<comment type="caution">
    <text evidence="3">The sequence shown here is derived from an EMBL/GenBank/DDBJ whole genome shotgun (WGS) entry which is preliminary data.</text>
</comment>
<dbReference type="InterPro" id="IPR002575">
    <property type="entry name" value="Aminoglycoside_PTrfase"/>
</dbReference>
<keyword evidence="3" id="KW-0808">Transferase</keyword>
<dbReference type="PANTHER" id="PTHR21064:SF6">
    <property type="entry name" value="AMINOGLYCOSIDE PHOSPHOTRANSFERASE DOMAIN-CONTAINING PROTEIN"/>
    <property type="match status" value="1"/>
</dbReference>
<dbReference type="InParanoid" id="D6TZC2"/>
<evidence type="ECO:0000259" key="2">
    <source>
        <dbReference type="Pfam" id="PF01636"/>
    </source>
</evidence>
<name>D6TZC2_KTERA</name>
<gene>
    <name evidence="3" type="ORF">Krac_2671</name>
</gene>
<dbReference type="STRING" id="485913.Krac_2671"/>
<dbReference type="SUPFAM" id="SSF56112">
    <property type="entry name" value="Protein kinase-like (PK-like)"/>
    <property type="match status" value="1"/>
</dbReference>
<keyword evidence="4" id="KW-1185">Reference proteome</keyword>
<dbReference type="InterPro" id="IPR050249">
    <property type="entry name" value="Pseudomonas-type_ThrB"/>
</dbReference>
<protein>
    <submittedName>
        <fullName evidence="3">Aminoglycoside phosphotransferase</fullName>
    </submittedName>
</protein>
<evidence type="ECO:0000313" key="4">
    <source>
        <dbReference type="Proteomes" id="UP000004508"/>
    </source>
</evidence>
<dbReference type="eggNOG" id="COG2334">
    <property type="taxonomic scope" value="Bacteria"/>
</dbReference>
<accession>D6TZC2</accession>
<evidence type="ECO:0000256" key="1">
    <source>
        <dbReference type="ARBA" id="ARBA00038240"/>
    </source>
</evidence>
<comment type="similarity">
    <text evidence="1">Belongs to the pseudomonas-type ThrB family.</text>
</comment>
<dbReference type="Gene3D" id="3.90.1200.10">
    <property type="match status" value="1"/>
</dbReference>
<dbReference type="PANTHER" id="PTHR21064">
    <property type="entry name" value="AMINOGLYCOSIDE PHOSPHOTRANSFERASE DOMAIN-CONTAINING PROTEIN-RELATED"/>
    <property type="match status" value="1"/>
</dbReference>
<organism evidence="3 4">
    <name type="scientific">Ktedonobacter racemifer DSM 44963</name>
    <dbReference type="NCBI Taxonomy" id="485913"/>
    <lineage>
        <taxon>Bacteria</taxon>
        <taxon>Bacillati</taxon>
        <taxon>Chloroflexota</taxon>
        <taxon>Ktedonobacteria</taxon>
        <taxon>Ktedonobacterales</taxon>
        <taxon>Ktedonobacteraceae</taxon>
        <taxon>Ktedonobacter</taxon>
    </lineage>
</organism>
<dbReference type="Pfam" id="PF01636">
    <property type="entry name" value="APH"/>
    <property type="match status" value="1"/>
</dbReference>
<evidence type="ECO:0000313" key="3">
    <source>
        <dbReference type="EMBL" id="EFH81912.1"/>
    </source>
</evidence>
<reference evidence="3 4" key="1">
    <citation type="journal article" date="2011" name="Stand. Genomic Sci.">
        <title>Non-contiguous finished genome sequence and contextual data of the filamentous soil bacterium Ktedonobacter racemifer type strain (SOSP1-21).</title>
        <authorList>
            <person name="Chang Y.J."/>
            <person name="Land M."/>
            <person name="Hauser L."/>
            <person name="Chertkov O."/>
            <person name="Del Rio T.G."/>
            <person name="Nolan M."/>
            <person name="Copeland A."/>
            <person name="Tice H."/>
            <person name="Cheng J.F."/>
            <person name="Lucas S."/>
            <person name="Han C."/>
            <person name="Goodwin L."/>
            <person name="Pitluck S."/>
            <person name="Ivanova N."/>
            <person name="Ovchinikova G."/>
            <person name="Pati A."/>
            <person name="Chen A."/>
            <person name="Palaniappan K."/>
            <person name="Mavromatis K."/>
            <person name="Liolios K."/>
            <person name="Brettin T."/>
            <person name="Fiebig A."/>
            <person name="Rohde M."/>
            <person name="Abt B."/>
            <person name="Goker M."/>
            <person name="Detter J.C."/>
            <person name="Woyke T."/>
            <person name="Bristow J."/>
            <person name="Eisen J.A."/>
            <person name="Markowitz V."/>
            <person name="Hugenholtz P."/>
            <person name="Kyrpides N.C."/>
            <person name="Klenk H.P."/>
            <person name="Lapidus A."/>
        </authorList>
    </citation>
    <scope>NUCLEOTIDE SEQUENCE [LARGE SCALE GENOMIC DNA]</scope>
    <source>
        <strain evidence="4">DSM 44963</strain>
    </source>
</reference>
<dbReference type="Proteomes" id="UP000004508">
    <property type="component" value="Unassembled WGS sequence"/>
</dbReference>
<dbReference type="InterPro" id="IPR011009">
    <property type="entry name" value="Kinase-like_dom_sf"/>
</dbReference>
<sequence length="352" mass="40741">MLASLYGSRWMETAINELTYNGRVRRLRELAEAALAYYDIGNARLSLINAGVDTLFQVAAQRRVFNEDSLSMHLEKARYILRFYGREEVSPEAILSELRWLLALRRDTELLVPEPVFMRDGSLLIQVCIADIPETPRCVLFRWVEGRFAETLLSPGRLERAGMFLARLHQHAENYMLPADFERPRWDWQALVKPELTEVGGKAKLSGRDAATFAVLFEQTEDMLNQLTTNKTAYGLIHSDFQPTNYLFYKDEVRAIDFEKCQFGYYLYDMAIALLCLQGRENEAALREAFFNGYAQIRVLPDHYEERLRLFTAIHMLEPLLGAMWPRGVPARSAFVREIKQAAEQLRAYLHL</sequence>
<dbReference type="GO" id="GO:0019202">
    <property type="term" value="F:amino acid kinase activity"/>
    <property type="evidence" value="ECO:0007669"/>
    <property type="project" value="TreeGrafter"/>
</dbReference>
<dbReference type="AlphaFoldDB" id="D6TZC2"/>